<evidence type="ECO:0000256" key="1">
    <source>
        <dbReference type="ARBA" id="ARBA00010641"/>
    </source>
</evidence>
<gene>
    <name evidence="7" type="ORF">HMF3257_38110</name>
</gene>
<evidence type="ECO:0000313" key="8">
    <source>
        <dbReference type="Proteomes" id="UP000249016"/>
    </source>
</evidence>
<dbReference type="Pfam" id="PF08281">
    <property type="entry name" value="Sigma70_r4_2"/>
    <property type="match status" value="1"/>
</dbReference>
<evidence type="ECO:0000259" key="5">
    <source>
        <dbReference type="Pfam" id="PF04542"/>
    </source>
</evidence>
<keyword evidence="8" id="KW-1185">Reference proteome</keyword>
<dbReference type="Proteomes" id="UP000249016">
    <property type="component" value="Unassembled WGS sequence"/>
</dbReference>
<reference evidence="7 8" key="1">
    <citation type="submission" date="2018-06" db="EMBL/GenBank/DDBJ databases">
        <title>Spirosoma sp. HMF3257 Genome sequencing and assembly.</title>
        <authorList>
            <person name="Kang H."/>
            <person name="Cha I."/>
            <person name="Kim H."/>
            <person name="Kang J."/>
            <person name="Joh K."/>
        </authorList>
    </citation>
    <scope>NUCLEOTIDE SEQUENCE [LARGE SCALE GENOMIC DNA]</scope>
    <source>
        <strain evidence="7 8">HMF3257</strain>
    </source>
</reference>
<comment type="similarity">
    <text evidence="1">Belongs to the sigma-70 factor family. ECF subfamily.</text>
</comment>
<evidence type="ECO:0000256" key="4">
    <source>
        <dbReference type="ARBA" id="ARBA00023163"/>
    </source>
</evidence>
<dbReference type="Gene3D" id="1.10.1740.10">
    <property type="match status" value="1"/>
</dbReference>
<dbReference type="Pfam" id="PF04542">
    <property type="entry name" value="Sigma70_r2"/>
    <property type="match status" value="1"/>
</dbReference>
<dbReference type="CDD" id="cd06171">
    <property type="entry name" value="Sigma70_r4"/>
    <property type="match status" value="1"/>
</dbReference>
<evidence type="ECO:0000259" key="6">
    <source>
        <dbReference type="Pfam" id="PF08281"/>
    </source>
</evidence>
<dbReference type="NCBIfam" id="TIGR02985">
    <property type="entry name" value="Sig70_bacteroi1"/>
    <property type="match status" value="1"/>
</dbReference>
<dbReference type="SUPFAM" id="SSF88946">
    <property type="entry name" value="Sigma2 domain of RNA polymerase sigma factors"/>
    <property type="match status" value="1"/>
</dbReference>
<dbReference type="InterPro" id="IPR014327">
    <property type="entry name" value="RNA_pol_sigma70_bacteroid"/>
</dbReference>
<sequence length="199" mass="23357">MEVKESNTPEDQLARIANGDEQAFTRLFHQHRNKIYSVALRLTESTFMAEEVVQEVFLKIWLKRASLLDIKDFDDYLFIVARNHVFSALKRTARQQNMEEAWMIDSPAFENSADCELLTKEYEAVIQQAIDLLPAQQKQVYLLSKEQELKREEIARLLQISTETVKTHLSRAMRHIRAYSIAKLEIQLFWLLLFLLLKG</sequence>
<dbReference type="InterPro" id="IPR013324">
    <property type="entry name" value="RNA_pol_sigma_r3/r4-like"/>
</dbReference>
<organism evidence="7 8">
    <name type="scientific">Spirosoma telluris</name>
    <dbReference type="NCBI Taxonomy" id="2183553"/>
    <lineage>
        <taxon>Bacteria</taxon>
        <taxon>Pseudomonadati</taxon>
        <taxon>Bacteroidota</taxon>
        <taxon>Cytophagia</taxon>
        <taxon>Cytophagales</taxon>
        <taxon>Cytophagaceae</taxon>
        <taxon>Spirosoma</taxon>
    </lineage>
</organism>
<dbReference type="InterPro" id="IPR013325">
    <property type="entry name" value="RNA_pol_sigma_r2"/>
</dbReference>
<dbReference type="InterPro" id="IPR039425">
    <property type="entry name" value="RNA_pol_sigma-70-like"/>
</dbReference>
<feature type="domain" description="RNA polymerase sigma-70 region 2" evidence="5">
    <location>
        <begin position="27"/>
        <end position="94"/>
    </location>
</feature>
<dbReference type="InterPro" id="IPR014284">
    <property type="entry name" value="RNA_pol_sigma-70_dom"/>
</dbReference>
<protein>
    <submittedName>
        <fullName evidence="7">RNA polymerase sigma-70 factor</fullName>
    </submittedName>
</protein>
<dbReference type="EMBL" id="QLII01000003">
    <property type="protein sequence ID" value="RAI72947.1"/>
    <property type="molecule type" value="Genomic_DNA"/>
</dbReference>
<dbReference type="GO" id="GO:0016987">
    <property type="term" value="F:sigma factor activity"/>
    <property type="evidence" value="ECO:0007669"/>
    <property type="project" value="UniProtKB-KW"/>
</dbReference>
<feature type="domain" description="RNA polymerase sigma factor 70 region 4 type 2" evidence="6">
    <location>
        <begin position="126"/>
        <end position="176"/>
    </location>
</feature>
<dbReference type="OrthoDB" id="799938at2"/>
<dbReference type="InterPro" id="IPR007627">
    <property type="entry name" value="RNA_pol_sigma70_r2"/>
</dbReference>
<dbReference type="InterPro" id="IPR013249">
    <property type="entry name" value="RNA_pol_sigma70_r4_t2"/>
</dbReference>
<dbReference type="GO" id="GO:0003677">
    <property type="term" value="F:DNA binding"/>
    <property type="evidence" value="ECO:0007669"/>
    <property type="project" value="InterPro"/>
</dbReference>
<dbReference type="AlphaFoldDB" id="A0A327NCL5"/>
<dbReference type="GO" id="GO:0006352">
    <property type="term" value="P:DNA-templated transcription initiation"/>
    <property type="evidence" value="ECO:0007669"/>
    <property type="project" value="InterPro"/>
</dbReference>
<comment type="caution">
    <text evidence="7">The sequence shown here is derived from an EMBL/GenBank/DDBJ whole genome shotgun (WGS) entry which is preliminary data.</text>
</comment>
<dbReference type="PANTHER" id="PTHR43133:SF46">
    <property type="entry name" value="RNA POLYMERASE SIGMA-70 FACTOR ECF SUBFAMILY"/>
    <property type="match status" value="1"/>
</dbReference>
<dbReference type="SUPFAM" id="SSF88659">
    <property type="entry name" value="Sigma3 and sigma4 domains of RNA polymerase sigma factors"/>
    <property type="match status" value="1"/>
</dbReference>
<dbReference type="InterPro" id="IPR036388">
    <property type="entry name" value="WH-like_DNA-bd_sf"/>
</dbReference>
<keyword evidence="4" id="KW-0804">Transcription</keyword>
<dbReference type="Gene3D" id="1.10.10.10">
    <property type="entry name" value="Winged helix-like DNA-binding domain superfamily/Winged helix DNA-binding domain"/>
    <property type="match status" value="1"/>
</dbReference>
<accession>A0A327NCL5</accession>
<keyword evidence="2" id="KW-0805">Transcription regulation</keyword>
<proteinExistence type="inferred from homology"/>
<evidence type="ECO:0000313" key="7">
    <source>
        <dbReference type="EMBL" id="RAI72947.1"/>
    </source>
</evidence>
<evidence type="ECO:0000256" key="2">
    <source>
        <dbReference type="ARBA" id="ARBA00023015"/>
    </source>
</evidence>
<evidence type="ECO:0000256" key="3">
    <source>
        <dbReference type="ARBA" id="ARBA00023082"/>
    </source>
</evidence>
<dbReference type="NCBIfam" id="TIGR02937">
    <property type="entry name" value="sigma70-ECF"/>
    <property type="match status" value="1"/>
</dbReference>
<keyword evidence="3" id="KW-0731">Sigma factor</keyword>
<dbReference type="PANTHER" id="PTHR43133">
    <property type="entry name" value="RNA POLYMERASE ECF-TYPE SIGMA FACTO"/>
    <property type="match status" value="1"/>
</dbReference>
<name>A0A327NCL5_9BACT</name>